<reference evidence="2" key="1">
    <citation type="submission" date="2023-03" db="EMBL/GenBank/DDBJ databases">
        <title>Massive genome expansion in bonnet fungi (Mycena s.s.) driven by repeated elements and novel gene families across ecological guilds.</title>
        <authorList>
            <consortium name="Lawrence Berkeley National Laboratory"/>
            <person name="Harder C.B."/>
            <person name="Miyauchi S."/>
            <person name="Viragh M."/>
            <person name="Kuo A."/>
            <person name="Thoen E."/>
            <person name="Andreopoulos B."/>
            <person name="Lu D."/>
            <person name="Skrede I."/>
            <person name="Drula E."/>
            <person name="Henrissat B."/>
            <person name="Morin E."/>
            <person name="Kohler A."/>
            <person name="Barry K."/>
            <person name="LaButti K."/>
            <person name="Morin E."/>
            <person name="Salamov A."/>
            <person name="Lipzen A."/>
            <person name="Mereny Z."/>
            <person name="Hegedus B."/>
            <person name="Baldrian P."/>
            <person name="Stursova M."/>
            <person name="Weitz H."/>
            <person name="Taylor A."/>
            <person name="Grigoriev I.V."/>
            <person name="Nagy L.G."/>
            <person name="Martin F."/>
            <person name="Kauserud H."/>
        </authorList>
    </citation>
    <scope>NUCLEOTIDE SEQUENCE</scope>
    <source>
        <strain evidence="2">CBHHK067</strain>
    </source>
</reference>
<evidence type="ECO:0000256" key="1">
    <source>
        <dbReference type="SAM" id="MobiDB-lite"/>
    </source>
</evidence>
<name>A0AAD7DMW4_MYCRO</name>
<organism evidence="2 3">
    <name type="scientific">Mycena rosella</name>
    <name type="common">Pink bonnet</name>
    <name type="synonym">Agaricus rosellus</name>
    <dbReference type="NCBI Taxonomy" id="1033263"/>
    <lineage>
        <taxon>Eukaryota</taxon>
        <taxon>Fungi</taxon>
        <taxon>Dikarya</taxon>
        <taxon>Basidiomycota</taxon>
        <taxon>Agaricomycotina</taxon>
        <taxon>Agaricomycetes</taxon>
        <taxon>Agaricomycetidae</taxon>
        <taxon>Agaricales</taxon>
        <taxon>Marasmiineae</taxon>
        <taxon>Mycenaceae</taxon>
        <taxon>Mycena</taxon>
    </lineage>
</organism>
<keyword evidence="3" id="KW-1185">Reference proteome</keyword>
<dbReference type="AlphaFoldDB" id="A0AAD7DMW4"/>
<feature type="compositionally biased region" description="Polar residues" evidence="1">
    <location>
        <begin position="144"/>
        <end position="155"/>
    </location>
</feature>
<proteinExistence type="predicted"/>
<feature type="region of interest" description="Disordered" evidence="1">
    <location>
        <begin position="125"/>
        <end position="157"/>
    </location>
</feature>
<evidence type="ECO:0000313" key="2">
    <source>
        <dbReference type="EMBL" id="KAJ7695631.1"/>
    </source>
</evidence>
<comment type="caution">
    <text evidence="2">The sequence shown here is derived from an EMBL/GenBank/DDBJ whole genome shotgun (WGS) entry which is preliminary data.</text>
</comment>
<gene>
    <name evidence="2" type="ORF">B0H17DRAFT_1131262</name>
</gene>
<protein>
    <submittedName>
        <fullName evidence="2">Uncharacterized protein</fullName>
    </submittedName>
</protein>
<evidence type="ECO:0000313" key="3">
    <source>
        <dbReference type="Proteomes" id="UP001221757"/>
    </source>
</evidence>
<accession>A0AAD7DMW4</accession>
<sequence length="348" mass="39257">MTASFDIRISLPPTFHTSAFYLPFLDLSIIQRLYTPPLFIHNAMDPALFRGHESLPGGLGDGPHGDAELHLTAGLHFRRAAIHHLHSFQNISFAASPYINPDHVRSLASSINSTDRGHTNVSTYEILDSSPEPSSAHTELGNPYTESSSPGTTHAHTGLETTHIEPFGSAHTDRQPVEYRVRDPAAYTLLHPIFANSMDKKTQRQLDAWMLYRVHHCRMIGEFRPTPTQPTPEREVLLIKKDYTDKYIFVLGSVPWAPLQAGVNIECIGELVGPWQATAHLDWRHDMLCNLWRCEGTEQQAWVRVHGHFKASPTLFKRIKVGLRWMKKRLLVASRPKNKSVQTVGEDS</sequence>
<dbReference type="EMBL" id="JARKIE010000037">
    <property type="protein sequence ID" value="KAJ7695631.1"/>
    <property type="molecule type" value="Genomic_DNA"/>
</dbReference>
<dbReference type="Proteomes" id="UP001221757">
    <property type="component" value="Unassembled WGS sequence"/>
</dbReference>